<feature type="transmembrane region" description="Helical" evidence="7">
    <location>
        <begin position="398"/>
        <end position="420"/>
    </location>
</feature>
<dbReference type="InterPro" id="IPR011657">
    <property type="entry name" value="CNT_C_dom"/>
</dbReference>
<evidence type="ECO:0000259" key="9">
    <source>
        <dbReference type="Pfam" id="PF07662"/>
    </source>
</evidence>
<evidence type="ECO:0000256" key="6">
    <source>
        <dbReference type="ARBA" id="ARBA00023136"/>
    </source>
</evidence>
<dbReference type="OrthoDB" id="6095862at2759"/>
<dbReference type="AlphaFoldDB" id="A0A433TJ62"/>
<evidence type="ECO:0000256" key="1">
    <source>
        <dbReference type="ARBA" id="ARBA00004651"/>
    </source>
</evidence>
<comment type="similarity">
    <text evidence="2">Belongs to the concentrative nucleoside transporter (CNT) (TC 2.A.41) family.</text>
</comment>
<feature type="transmembrane region" description="Helical" evidence="7">
    <location>
        <begin position="482"/>
        <end position="502"/>
    </location>
</feature>
<accession>A0A433TJ62</accession>
<dbReference type="Pfam" id="PF01773">
    <property type="entry name" value="Nucleos_tra2_N"/>
    <property type="match status" value="1"/>
</dbReference>
<feature type="transmembrane region" description="Helical" evidence="7">
    <location>
        <begin position="241"/>
        <end position="260"/>
    </location>
</feature>
<organism evidence="10 11">
    <name type="scientific">Elysia chlorotica</name>
    <name type="common">Eastern emerald elysia</name>
    <name type="synonym">Sea slug</name>
    <dbReference type="NCBI Taxonomy" id="188477"/>
    <lineage>
        <taxon>Eukaryota</taxon>
        <taxon>Metazoa</taxon>
        <taxon>Spiralia</taxon>
        <taxon>Lophotrochozoa</taxon>
        <taxon>Mollusca</taxon>
        <taxon>Gastropoda</taxon>
        <taxon>Heterobranchia</taxon>
        <taxon>Euthyneura</taxon>
        <taxon>Panpulmonata</taxon>
        <taxon>Sacoglossa</taxon>
        <taxon>Placobranchoidea</taxon>
        <taxon>Plakobranchidae</taxon>
        <taxon>Elysia</taxon>
    </lineage>
</organism>
<feature type="transmembrane region" description="Helical" evidence="7">
    <location>
        <begin position="329"/>
        <end position="353"/>
    </location>
</feature>
<feature type="transmembrane region" description="Helical" evidence="7">
    <location>
        <begin position="522"/>
        <end position="541"/>
    </location>
</feature>
<keyword evidence="3" id="KW-1003">Cell membrane</keyword>
<protein>
    <recommendedName>
        <fullName evidence="12">Sodium/nucleoside cotransporter</fullName>
    </recommendedName>
</protein>
<evidence type="ECO:0000256" key="5">
    <source>
        <dbReference type="ARBA" id="ARBA00022989"/>
    </source>
</evidence>
<evidence type="ECO:0000259" key="8">
    <source>
        <dbReference type="Pfam" id="PF01773"/>
    </source>
</evidence>
<evidence type="ECO:0008006" key="12">
    <source>
        <dbReference type="Google" id="ProtNLM"/>
    </source>
</evidence>
<feature type="transmembrane region" description="Helical" evidence="7">
    <location>
        <begin position="619"/>
        <end position="641"/>
    </location>
</feature>
<evidence type="ECO:0000256" key="3">
    <source>
        <dbReference type="ARBA" id="ARBA00022475"/>
    </source>
</evidence>
<reference evidence="10 11" key="1">
    <citation type="submission" date="2019-01" db="EMBL/GenBank/DDBJ databases">
        <title>A draft genome assembly of the solar-powered sea slug Elysia chlorotica.</title>
        <authorList>
            <person name="Cai H."/>
            <person name="Li Q."/>
            <person name="Fang X."/>
            <person name="Li J."/>
            <person name="Curtis N.E."/>
            <person name="Altenburger A."/>
            <person name="Shibata T."/>
            <person name="Feng M."/>
            <person name="Maeda T."/>
            <person name="Schwartz J.A."/>
            <person name="Shigenobu S."/>
            <person name="Lundholm N."/>
            <person name="Nishiyama T."/>
            <person name="Yang H."/>
            <person name="Hasebe M."/>
            <person name="Li S."/>
            <person name="Pierce S.K."/>
            <person name="Wang J."/>
        </authorList>
    </citation>
    <scope>NUCLEOTIDE SEQUENCE [LARGE SCALE GENOMIC DNA]</scope>
    <source>
        <strain evidence="10">EC2010</strain>
        <tissue evidence="10">Whole organism of an adult</tissue>
    </source>
</reference>
<feature type="domain" description="Concentrative nucleoside transporter N-terminal" evidence="8">
    <location>
        <begin position="244"/>
        <end position="315"/>
    </location>
</feature>
<feature type="transmembrane region" description="Helical" evidence="7">
    <location>
        <begin position="164"/>
        <end position="180"/>
    </location>
</feature>
<feature type="transmembrane region" description="Helical" evidence="7">
    <location>
        <begin position="134"/>
        <end position="152"/>
    </location>
</feature>
<sequence>MNSKQYDVVHYPALVSQESENDSKNLNLEVAMEMSNRGDPKLVSVTKGHPGNTCEENNVGEIDGFHKVHHEELEHENDCPKEEDEESDFDQDLDDHENREEAWAEANAFEKAVLTVQFGCIAGYQFIKKATHGYFLKLVFLAVFAAYFIAAMVHKFGDEGSHRLLGCTLLGLLIWGFPYLEQFVVWMLRKCYGSKRLSERHSVLWGKTKVVIRWLLYIAMTAVMLYFIIEEGRKNRSNLRSLPGIGIFILVALLCSSKPSKVPWQTIFWSVAMQFVCAVIIMKWSFGRDAFMYIQDRFTEFFDNAKAGSKLLFGETYNDHAMAFGAFPLLLFINAAFTVLYYTGAMQFIIRVIGKTLRFVLGVTSVEATTVAVSIFMEGAATIMLLRPFVNKMSKSQLFLLVTACMSSLGGGFVGFMSAFGISLEYLIPAMLISAPATFAISKVMVPETRDIEEEDAEQTYSLMDDEKKKYMNIFDAAQSGALVMLPILITAAVVTYTFFSWVSWINDTLTWFGDRVGIEDLSIELISSYLLYPVALAMGVDLEDCRRVAMLMGYRLGTYNVIAFIKLIEMRGNKFQYLQYMAATNFTGTITKHRDDITLDSWNMTLTNGFISERSEIITIYCLSGFSSCLAAALLTSILATMVPKRKKYINGMAISAVLAGHLSNCMTGCFASLFY</sequence>
<feature type="transmembrane region" description="Helical" evidence="7">
    <location>
        <begin position="266"/>
        <end position="286"/>
    </location>
</feature>
<dbReference type="EMBL" id="RQTK01000327">
    <property type="protein sequence ID" value="RUS81622.1"/>
    <property type="molecule type" value="Genomic_DNA"/>
</dbReference>
<keyword evidence="4 7" id="KW-0812">Transmembrane</keyword>
<proteinExistence type="inferred from homology"/>
<dbReference type="Pfam" id="PF07662">
    <property type="entry name" value="Nucleos_tra2_C"/>
    <property type="match status" value="1"/>
</dbReference>
<feature type="transmembrane region" description="Helical" evidence="7">
    <location>
        <begin position="211"/>
        <end position="229"/>
    </location>
</feature>
<dbReference type="GO" id="GO:0005886">
    <property type="term" value="C:plasma membrane"/>
    <property type="evidence" value="ECO:0007669"/>
    <property type="project" value="UniProtKB-SubCell"/>
</dbReference>
<keyword evidence="6 7" id="KW-0472">Membrane</keyword>
<evidence type="ECO:0000313" key="11">
    <source>
        <dbReference type="Proteomes" id="UP000271974"/>
    </source>
</evidence>
<evidence type="ECO:0000256" key="2">
    <source>
        <dbReference type="ARBA" id="ARBA00009033"/>
    </source>
</evidence>
<comment type="subcellular location">
    <subcellularLocation>
        <location evidence="1">Cell membrane</location>
        <topology evidence="1">Multi-pass membrane protein</topology>
    </subcellularLocation>
</comment>
<dbReference type="PANTHER" id="PTHR10590:SF4">
    <property type="entry name" value="SOLUTE CARRIER FAMILY 28 MEMBER 3"/>
    <property type="match status" value="1"/>
</dbReference>
<comment type="caution">
    <text evidence="10">The sequence shown here is derived from an EMBL/GenBank/DDBJ whole genome shotgun (WGS) entry which is preliminary data.</text>
</comment>
<dbReference type="STRING" id="188477.A0A433TJ62"/>
<dbReference type="InterPro" id="IPR002668">
    <property type="entry name" value="CNT_N_dom"/>
</dbReference>
<evidence type="ECO:0000256" key="7">
    <source>
        <dbReference type="SAM" id="Phobius"/>
    </source>
</evidence>
<keyword evidence="11" id="KW-1185">Reference proteome</keyword>
<dbReference type="GO" id="GO:0005415">
    <property type="term" value="F:nucleoside:sodium symporter activity"/>
    <property type="evidence" value="ECO:0007669"/>
    <property type="project" value="TreeGrafter"/>
</dbReference>
<dbReference type="InterPro" id="IPR008276">
    <property type="entry name" value="C_nuclsd_transpt"/>
</dbReference>
<name>A0A433TJ62_ELYCH</name>
<dbReference type="Proteomes" id="UP000271974">
    <property type="component" value="Unassembled WGS sequence"/>
</dbReference>
<feature type="transmembrane region" description="Helical" evidence="7">
    <location>
        <begin position="359"/>
        <end position="386"/>
    </location>
</feature>
<feature type="domain" description="Concentrative nucleoside transporter C-terminal" evidence="9">
    <location>
        <begin position="426"/>
        <end position="673"/>
    </location>
</feature>
<evidence type="ECO:0000313" key="10">
    <source>
        <dbReference type="EMBL" id="RUS81622.1"/>
    </source>
</evidence>
<dbReference type="PANTHER" id="PTHR10590">
    <property type="entry name" value="SODIUM/NUCLEOSIDE COTRANSPORTER"/>
    <property type="match status" value="1"/>
</dbReference>
<gene>
    <name evidence="10" type="ORF">EGW08_010635</name>
</gene>
<evidence type="ECO:0000256" key="4">
    <source>
        <dbReference type="ARBA" id="ARBA00022692"/>
    </source>
</evidence>
<keyword evidence="5 7" id="KW-1133">Transmembrane helix</keyword>
<feature type="transmembrane region" description="Helical" evidence="7">
    <location>
        <begin position="653"/>
        <end position="676"/>
    </location>
</feature>